<dbReference type="STRING" id="59895.A0A103XTR8"/>
<reference evidence="1 2" key="1">
    <citation type="journal article" date="2016" name="Sci. Rep.">
        <title>The genome sequence of the outbreeding globe artichoke constructed de novo incorporating a phase-aware low-pass sequencing strategy of F1 progeny.</title>
        <authorList>
            <person name="Scaglione D."/>
            <person name="Reyes-Chin-Wo S."/>
            <person name="Acquadro A."/>
            <person name="Froenicke L."/>
            <person name="Portis E."/>
            <person name="Beitel C."/>
            <person name="Tirone M."/>
            <person name="Mauro R."/>
            <person name="Lo Monaco A."/>
            <person name="Mauromicale G."/>
            <person name="Faccioli P."/>
            <person name="Cattivelli L."/>
            <person name="Rieseberg L."/>
            <person name="Michelmore R."/>
            <person name="Lanteri S."/>
        </authorList>
    </citation>
    <scope>NUCLEOTIDE SEQUENCE [LARGE SCALE GENOMIC DNA]</scope>
    <source>
        <strain evidence="1">2C</strain>
    </source>
</reference>
<name>A0A103XTR8_CYNCS</name>
<evidence type="ECO:0000313" key="2">
    <source>
        <dbReference type="Proteomes" id="UP000243975"/>
    </source>
</evidence>
<proteinExistence type="predicted"/>
<dbReference type="Proteomes" id="UP000243975">
    <property type="component" value="Unassembled WGS sequence"/>
</dbReference>
<organism evidence="1 2">
    <name type="scientific">Cynara cardunculus var. scolymus</name>
    <name type="common">Globe artichoke</name>
    <name type="synonym">Cynara scolymus</name>
    <dbReference type="NCBI Taxonomy" id="59895"/>
    <lineage>
        <taxon>Eukaryota</taxon>
        <taxon>Viridiplantae</taxon>
        <taxon>Streptophyta</taxon>
        <taxon>Embryophyta</taxon>
        <taxon>Tracheophyta</taxon>
        <taxon>Spermatophyta</taxon>
        <taxon>Magnoliopsida</taxon>
        <taxon>eudicotyledons</taxon>
        <taxon>Gunneridae</taxon>
        <taxon>Pentapetalae</taxon>
        <taxon>asterids</taxon>
        <taxon>campanulids</taxon>
        <taxon>Asterales</taxon>
        <taxon>Asteraceae</taxon>
        <taxon>Carduoideae</taxon>
        <taxon>Cardueae</taxon>
        <taxon>Carduinae</taxon>
        <taxon>Cynara</taxon>
    </lineage>
</organism>
<feature type="non-terminal residue" evidence="1">
    <location>
        <position position="1"/>
    </location>
</feature>
<protein>
    <submittedName>
        <fullName evidence="1">Uncharacterized protein</fullName>
    </submittedName>
</protein>
<evidence type="ECO:0000313" key="1">
    <source>
        <dbReference type="EMBL" id="KVH96752.1"/>
    </source>
</evidence>
<keyword evidence="2" id="KW-1185">Reference proteome</keyword>
<dbReference type="Gramene" id="KVH96752">
    <property type="protein sequence ID" value="KVH96752"/>
    <property type="gene ID" value="Ccrd_001157"/>
</dbReference>
<sequence>MKEGSKGVFIVAARQASLLIKIKKFLASIFIAFLVGGNPHKGFNKLWIPFFAVNNHMSLDHHGAYIEQQESKFVCGINDISKGMSEDTKLEFMYSDMSIHRDFFYLEGVLDSEAVADNAVEASSNNHENVYIVLEDRSLISYRDVSFFVCFRLHQALYERLGKGQAIASNHCQDEVDNKLLNLYASEEMRESRRFLDEVYDAYPRMTVTANRMFLFEC</sequence>
<comment type="caution">
    <text evidence="1">The sequence shown here is derived from an EMBL/GenBank/DDBJ whole genome shotgun (WGS) entry which is preliminary data.</text>
</comment>
<dbReference type="AlphaFoldDB" id="A0A103XTR8"/>
<gene>
    <name evidence="1" type="ORF">Ccrd_001157</name>
</gene>
<accession>A0A103XTR8</accession>
<dbReference type="EMBL" id="LEKV01004218">
    <property type="protein sequence ID" value="KVH96752.1"/>
    <property type="molecule type" value="Genomic_DNA"/>
</dbReference>